<dbReference type="EMBL" id="JBHTMC010000020">
    <property type="protein sequence ID" value="MFD1263982.1"/>
    <property type="molecule type" value="Genomic_DNA"/>
</dbReference>
<accession>A0ABW3WE64</accession>
<dbReference type="Proteomes" id="UP001597158">
    <property type="component" value="Unassembled WGS sequence"/>
</dbReference>
<comment type="caution">
    <text evidence="1">The sequence shown here is derived from an EMBL/GenBank/DDBJ whole genome shotgun (WGS) entry which is preliminary data.</text>
</comment>
<proteinExistence type="predicted"/>
<evidence type="ECO:0000313" key="1">
    <source>
        <dbReference type="EMBL" id="MFD1263982.1"/>
    </source>
</evidence>
<sequence length="65" mass="7436">MATEGILFWPEFVREEKALYHNPHPARIVVGELAFDLAHELVRRQREPLTGQFASSQAKHPGISR</sequence>
<dbReference type="RefSeq" id="WP_277832472.1">
    <property type="nucleotide sequence ID" value="NZ_JARQZE010000005.1"/>
</dbReference>
<dbReference type="Gene3D" id="3.40.50.720">
    <property type="entry name" value="NAD(P)-binding Rossmann-like Domain"/>
    <property type="match status" value="1"/>
</dbReference>
<keyword evidence="2" id="KW-1185">Reference proteome</keyword>
<protein>
    <submittedName>
        <fullName evidence="1">Uncharacterized protein</fullName>
    </submittedName>
</protein>
<organism evidence="1 2">
    <name type="scientific">Thauera mechernichensis</name>
    <dbReference type="NCBI Taxonomy" id="82788"/>
    <lineage>
        <taxon>Bacteria</taxon>
        <taxon>Pseudomonadati</taxon>
        <taxon>Pseudomonadota</taxon>
        <taxon>Betaproteobacteria</taxon>
        <taxon>Rhodocyclales</taxon>
        <taxon>Zoogloeaceae</taxon>
        <taxon>Thauera</taxon>
    </lineage>
</organism>
<name>A0ABW3WE64_9RHOO</name>
<reference evidence="2" key="1">
    <citation type="journal article" date="2019" name="Int. J. Syst. Evol. Microbiol.">
        <title>The Global Catalogue of Microorganisms (GCM) 10K type strain sequencing project: providing services to taxonomists for standard genome sequencing and annotation.</title>
        <authorList>
            <consortium name="The Broad Institute Genomics Platform"/>
            <consortium name="The Broad Institute Genome Sequencing Center for Infectious Disease"/>
            <person name="Wu L."/>
            <person name="Ma J."/>
        </authorList>
    </citation>
    <scope>NUCLEOTIDE SEQUENCE [LARGE SCALE GENOMIC DNA]</scope>
    <source>
        <strain evidence="2">CCUG 48884</strain>
    </source>
</reference>
<gene>
    <name evidence="1" type="ORF">ACFQ4M_10330</name>
</gene>
<evidence type="ECO:0000313" key="2">
    <source>
        <dbReference type="Proteomes" id="UP001597158"/>
    </source>
</evidence>